<organism evidence="1 2">
    <name type="scientific">Quercus suber</name>
    <name type="common">Cork oak</name>
    <dbReference type="NCBI Taxonomy" id="58331"/>
    <lineage>
        <taxon>Eukaryota</taxon>
        <taxon>Viridiplantae</taxon>
        <taxon>Streptophyta</taxon>
        <taxon>Embryophyta</taxon>
        <taxon>Tracheophyta</taxon>
        <taxon>Spermatophyta</taxon>
        <taxon>Magnoliopsida</taxon>
        <taxon>eudicotyledons</taxon>
        <taxon>Gunneridae</taxon>
        <taxon>Pentapetalae</taxon>
        <taxon>rosids</taxon>
        <taxon>fabids</taxon>
        <taxon>Fagales</taxon>
        <taxon>Fagaceae</taxon>
        <taxon>Quercus</taxon>
    </lineage>
</organism>
<accession>A0AAW0L4X4</accession>
<keyword evidence="2" id="KW-1185">Reference proteome</keyword>
<dbReference type="Proteomes" id="UP000237347">
    <property type="component" value="Unassembled WGS sequence"/>
</dbReference>
<evidence type="ECO:0000313" key="2">
    <source>
        <dbReference type="Proteomes" id="UP000237347"/>
    </source>
</evidence>
<gene>
    <name evidence="1" type="ORF">CFP56_008138</name>
</gene>
<comment type="caution">
    <text evidence="1">The sequence shown here is derived from an EMBL/GenBank/DDBJ whole genome shotgun (WGS) entry which is preliminary data.</text>
</comment>
<name>A0AAW0L4X4_QUESU</name>
<dbReference type="AlphaFoldDB" id="A0AAW0L4X4"/>
<proteinExistence type="predicted"/>
<protein>
    <submittedName>
        <fullName evidence="1">Uncharacterized protein</fullName>
    </submittedName>
</protein>
<reference evidence="1 2" key="1">
    <citation type="journal article" date="2018" name="Sci. Data">
        <title>The draft genome sequence of cork oak.</title>
        <authorList>
            <person name="Ramos A.M."/>
            <person name="Usie A."/>
            <person name="Barbosa P."/>
            <person name="Barros P.M."/>
            <person name="Capote T."/>
            <person name="Chaves I."/>
            <person name="Simoes F."/>
            <person name="Abreu I."/>
            <person name="Carrasquinho I."/>
            <person name="Faro C."/>
            <person name="Guimaraes J.B."/>
            <person name="Mendonca D."/>
            <person name="Nobrega F."/>
            <person name="Rodrigues L."/>
            <person name="Saibo N.J.M."/>
            <person name="Varela M.C."/>
            <person name="Egas C."/>
            <person name="Matos J."/>
            <person name="Miguel C.M."/>
            <person name="Oliveira M.M."/>
            <person name="Ricardo C.P."/>
            <person name="Goncalves S."/>
        </authorList>
    </citation>
    <scope>NUCLEOTIDE SEQUENCE [LARGE SCALE GENOMIC DNA]</scope>
    <source>
        <strain evidence="2">cv. HL8</strain>
    </source>
</reference>
<evidence type="ECO:0000313" key="1">
    <source>
        <dbReference type="EMBL" id="KAK7846340.1"/>
    </source>
</evidence>
<dbReference type="Gramene" id="rna-CFP56_69806">
    <property type="protein sequence ID" value="cds-POE78793.1"/>
    <property type="gene ID" value="gene-CFP56_69806"/>
</dbReference>
<dbReference type="EMBL" id="PKMF04000157">
    <property type="protein sequence ID" value="KAK7846340.1"/>
    <property type="molecule type" value="Genomic_DNA"/>
</dbReference>
<sequence length="111" mass="12363">MAPQREICSCFWLVGKSSTEGLTVLWVSLSSDMVGGVPHISSFPLHDCVFGSNLFNHMADGSSFKSSPEHDMLQRQVNVWLTQEPKSNKAWEEEKPNAMKKFSHGVSIPVL</sequence>